<dbReference type="GO" id="GO:0045892">
    <property type="term" value="P:negative regulation of DNA-templated transcription"/>
    <property type="evidence" value="ECO:0007669"/>
    <property type="project" value="TreeGrafter"/>
</dbReference>
<dbReference type="NCBIfam" id="TIGR02116">
    <property type="entry name" value="toxin_Txe_YoeB"/>
    <property type="match status" value="1"/>
</dbReference>
<dbReference type="Gene3D" id="3.30.2310.20">
    <property type="entry name" value="RelE-like"/>
    <property type="match status" value="1"/>
</dbReference>
<dbReference type="Pfam" id="PF06769">
    <property type="entry name" value="YoeB_toxin"/>
    <property type="match status" value="1"/>
</dbReference>
<dbReference type="SUPFAM" id="SSF143011">
    <property type="entry name" value="RelE-like"/>
    <property type="match status" value="1"/>
</dbReference>
<dbReference type="Proteomes" id="UP000501780">
    <property type="component" value="Chromosome"/>
</dbReference>
<dbReference type="EMBL" id="CP050831">
    <property type="protein sequence ID" value="QIU93418.1"/>
    <property type="molecule type" value="Genomic_DNA"/>
</dbReference>
<keyword evidence="5" id="KW-0378">Hydrolase</keyword>
<sequence length="92" mass="10728">MIYKIVLTEEAEKHLLQWKKSGQKKDLAKILSLFKEMEEHPSTGTGQVEQLKGNLSGYWSRRINKHFRIIYTIHEETVTVKVISAKSHYGDK</sequence>
<dbReference type="GO" id="GO:0016787">
    <property type="term" value="F:hydrolase activity"/>
    <property type="evidence" value="ECO:0007669"/>
    <property type="project" value="UniProtKB-KW"/>
</dbReference>
<evidence type="ECO:0000313" key="8">
    <source>
        <dbReference type="Proteomes" id="UP000501780"/>
    </source>
</evidence>
<reference evidence="7 8" key="1">
    <citation type="submission" date="2020-03" db="EMBL/GenBank/DDBJ databases">
        <title>Genomic analysis of Bacteroides faecium CBA7301.</title>
        <authorList>
            <person name="Kim J."/>
            <person name="Roh S.W."/>
        </authorList>
    </citation>
    <scope>NUCLEOTIDE SEQUENCE [LARGE SCALE GENOMIC DNA]</scope>
    <source>
        <strain evidence="7 8">CBA7301</strain>
    </source>
</reference>
<gene>
    <name evidence="7" type="ORF">BacF7301_04285</name>
</gene>
<dbReference type="KEGG" id="bfc:BacF7301_04285"/>
<keyword evidence="4" id="KW-0255">Endonuclease</keyword>
<evidence type="ECO:0000256" key="6">
    <source>
        <dbReference type="ARBA" id="ARBA00030388"/>
    </source>
</evidence>
<evidence type="ECO:0000256" key="3">
    <source>
        <dbReference type="ARBA" id="ARBA00022722"/>
    </source>
</evidence>
<evidence type="ECO:0000256" key="1">
    <source>
        <dbReference type="ARBA" id="ARBA00008172"/>
    </source>
</evidence>
<dbReference type="AlphaFoldDB" id="A0A6H0KLG5"/>
<evidence type="ECO:0000256" key="5">
    <source>
        <dbReference type="ARBA" id="ARBA00022801"/>
    </source>
</evidence>
<organism evidence="7 8">
    <name type="scientific">Bacteroides faecium</name>
    <dbReference type="NCBI Taxonomy" id="2715212"/>
    <lineage>
        <taxon>Bacteria</taxon>
        <taxon>Pseudomonadati</taxon>
        <taxon>Bacteroidota</taxon>
        <taxon>Bacteroidia</taxon>
        <taxon>Bacteroidales</taxon>
        <taxon>Bacteroidaceae</taxon>
        <taxon>Bacteroides</taxon>
    </lineage>
</organism>
<dbReference type="PANTHER" id="PTHR38039:SF1">
    <property type="entry name" value="TOXIN YOEB"/>
    <property type="match status" value="1"/>
</dbReference>
<evidence type="ECO:0000313" key="7">
    <source>
        <dbReference type="EMBL" id="QIU93418.1"/>
    </source>
</evidence>
<keyword evidence="3" id="KW-0540">Nuclease</keyword>
<dbReference type="PANTHER" id="PTHR38039">
    <property type="entry name" value="TOXIN YOEB"/>
    <property type="match status" value="1"/>
</dbReference>
<protein>
    <recommendedName>
        <fullName evidence="6">Putative mRNA interferase YoeB</fullName>
    </recommendedName>
</protein>
<dbReference type="NCBIfam" id="TIGR02385">
    <property type="entry name" value="RelE_StbE"/>
    <property type="match status" value="1"/>
</dbReference>
<dbReference type="InterPro" id="IPR009614">
    <property type="entry name" value="YoeB_toxin"/>
</dbReference>
<comment type="similarity">
    <text evidence="1">Belongs to the YoeB family.</text>
</comment>
<dbReference type="GO" id="GO:0006401">
    <property type="term" value="P:RNA catabolic process"/>
    <property type="evidence" value="ECO:0007669"/>
    <property type="project" value="InterPro"/>
</dbReference>
<name>A0A6H0KLG5_9BACE</name>
<keyword evidence="2" id="KW-1277">Toxin-antitoxin system</keyword>
<dbReference type="GO" id="GO:0004519">
    <property type="term" value="F:endonuclease activity"/>
    <property type="evidence" value="ECO:0007669"/>
    <property type="project" value="UniProtKB-KW"/>
</dbReference>
<evidence type="ECO:0000256" key="2">
    <source>
        <dbReference type="ARBA" id="ARBA00022649"/>
    </source>
</evidence>
<proteinExistence type="inferred from homology"/>
<keyword evidence="8" id="KW-1185">Reference proteome</keyword>
<accession>A0A6H0KLG5</accession>
<dbReference type="RefSeq" id="WP_167960547.1">
    <property type="nucleotide sequence ID" value="NZ_CP050831.1"/>
</dbReference>
<dbReference type="InterPro" id="IPR007712">
    <property type="entry name" value="RelE/ParE_toxin"/>
</dbReference>
<evidence type="ECO:0000256" key="4">
    <source>
        <dbReference type="ARBA" id="ARBA00022759"/>
    </source>
</evidence>
<dbReference type="InterPro" id="IPR035093">
    <property type="entry name" value="RelE/ParE_toxin_dom_sf"/>
</dbReference>